<accession>A0A7Y9QXB6</accession>
<feature type="domain" description="CzcB-like C-terminal circularly permuted SH3-like" evidence="7">
    <location>
        <begin position="294"/>
        <end position="347"/>
    </location>
</feature>
<dbReference type="InterPro" id="IPR058792">
    <property type="entry name" value="Beta-barrel_RND_2"/>
</dbReference>
<keyword evidence="3" id="KW-0732">Signal</keyword>
<evidence type="ECO:0000259" key="6">
    <source>
        <dbReference type="Pfam" id="PF25954"/>
    </source>
</evidence>
<dbReference type="InterPro" id="IPR058649">
    <property type="entry name" value="CzcB_C"/>
</dbReference>
<evidence type="ECO:0000256" key="3">
    <source>
        <dbReference type="SAM" id="SignalP"/>
    </source>
</evidence>
<feature type="domain" description="Multidrug resistance protein MdtA-like alpha-helical hairpin" evidence="4">
    <location>
        <begin position="103"/>
        <end position="166"/>
    </location>
</feature>
<evidence type="ECO:0000259" key="5">
    <source>
        <dbReference type="Pfam" id="PF25917"/>
    </source>
</evidence>
<dbReference type="Gene3D" id="2.40.30.170">
    <property type="match status" value="1"/>
</dbReference>
<dbReference type="EMBL" id="JACCFH010000001">
    <property type="protein sequence ID" value="NYG33156.1"/>
    <property type="molecule type" value="Genomic_DNA"/>
</dbReference>
<name>A0A7Y9QXB6_9BURK</name>
<feature type="domain" description="Multidrug resistance protein MdtA-like barrel-sandwich hybrid" evidence="5">
    <location>
        <begin position="61"/>
        <end position="197"/>
    </location>
</feature>
<feature type="domain" description="CusB-like beta-barrel" evidence="6">
    <location>
        <begin position="210"/>
        <end position="282"/>
    </location>
</feature>
<dbReference type="Pfam" id="PF25876">
    <property type="entry name" value="HH_MFP_RND"/>
    <property type="match status" value="1"/>
</dbReference>
<dbReference type="Gene3D" id="1.10.287.470">
    <property type="entry name" value="Helix hairpin bin"/>
    <property type="match status" value="1"/>
</dbReference>
<keyword evidence="9" id="KW-1185">Reference proteome</keyword>
<evidence type="ECO:0000313" key="8">
    <source>
        <dbReference type="EMBL" id="NYG33156.1"/>
    </source>
</evidence>
<evidence type="ECO:0000259" key="4">
    <source>
        <dbReference type="Pfam" id="PF25876"/>
    </source>
</evidence>
<dbReference type="AlphaFoldDB" id="A0A7Y9QXB6"/>
<evidence type="ECO:0000256" key="1">
    <source>
        <dbReference type="ARBA" id="ARBA00009477"/>
    </source>
</evidence>
<organism evidence="8 9">
    <name type="scientific">Sphaerotilus montanus</name>
    <dbReference type="NCBI Taxonomy" id="522889"/>
    <lineage>
        <taxon>Bacteria</taxon>
        <taxon>Pseudomonadati</taxon>
        <taxon>Pseudomonadota</taxon>
        <taxon>Betaproteobacteria</taxon>
        <taxon>Burkholderiales</taxon>
        <taxon>Sphaerotilaceae</taxon>
        <taxon>Sphaerotilus</taxon>
    </lineage>
</organism>
<comment type="caution">
    <text evidence="8">The sequence shown here is derived from an EMBL/GenBank/DDBJ whole genome shotgun (WGS) entry which is preliminary data.</text>
</comment>
<sequence length="358" mass="36829">MRSPVSAHPTKVLPLVWLVSMLLSGLAAPAIAADVTVPTTVVQTGRAGRSLDMDGAIQPVRQATVSAQTAGNVLALNVKAGDRVKAGQALAQLDARVAAAGVAQSDAGLAQADANLRNARTQLERTRELRGQGYISQSALDNAENQFKAAEAAVAQARAGRSQATLAQGFASVNAPFDGIVLATHLDTGDLAAPGRPIVTVYAPGALRAVVQVPASQAATARSAQRIEVQLPDQRWVAPIKKTDLPTADAVSQTVEWRLDLSGADSALLMPGQTVRVRFADAAAGADQKLATLSVPDAAVLRRGELTAVYVAQDRQFVLRAIRAGSAQGGSTEVLAGLKAGDRIATDAVKAGLAGARP</sequence>
<dbReference type="Pfam" id="PF25975">
    <property type="entry name" value="CzcB_C"/>
    <property type="match status" value="1"/>
</dbReference>
<keyword evidence="2" id="KW-0175">Coiled coil</keyword>
<dbReference type="InterPro" id="IPR058624">
    <property type="entry name" value="MdtA-like_HH"/>
</dbReference>
<dbReference type="GO" id="GO:0015562">
    <property type="term" value="F:efflux transmembrane transporter activity"/>
    <property type="evidence" value="ECO:0007669"/>
    <property type="project" value="TreeGrafter"/>
</dbReference>
<dbReference type="NCBIfam" id="TIGR01730">
    <property type="entry name" value="RND_mfp"/>
    <property type="match status" value="1"/>
</dbReference>
<dbReference type="Proteomes" id="UP000518288">
    <property type="component" value="Unassembled WGS sequence"/>
</dbReference>
<dbReference type="InterPro" id="IPR006143">
    <property type="entry name" value="RND_pump_MFP"/>
</dbReference>
<dbReference type="Pfam" id="PF25917">
    <property type="entry name" value="BSH_RND"/>
    <property type="match status" value="1"/>
</dbReference>
<gene>
    <name evidence="8" type="ORF">BDD16_002142</name>
</gene>
<dbReference type="Gene3D" id="2.40.50.100">
    <property type="match status" value="1"/>
</dbReference>
<dbReference type="SUPFAM" id="SSF111369">
    <property type="entry name" value="HlyD-like secretion proteins"/>
    <property type="match status" value="1"/>
</dbReference>
<feature type="chain" id="PRO_5030513761" evidence="3">
    <location>
        <begin position="33"/>
        <end position="358"/>
    </location>
</feature>
<dbReference type="GO" id="GO:1990281">
    <property type="term" value="C:efflux pump complex"/>
    <property type="evidence" value="ECO:0007669"/>
    <property type="project" value="TreeGrafter"/>
</dbReference>
<dbReference type="InterPro" id="IPR058625">
    <property type="entry name" value="MdtA-like_BSH"/>
</dbReference>
<dbReference type="PANTHER" id="PTHR30469:SF38">
    <property type="entry name" value="HLYD FAMILY SECRETION PROTEIN"/>
    <property type="match status" value="1"/>
</dbReference>
<dbReference type="PANTHER" id="PTHR30469">
    <property type="entry name" value="MULTIDRUG RESISTANCE PROTEIN MDTA"/>
    <property type="match status" value="1"/>
</dbReference>
<proteinExistence type="inferred from homology"/>
<feature type="coiled-coil region" evidence="2">
    <location>
        <begin position="109"/>
        <end position="160"/>
    </location>
</feature>
<protein>
    <submittedName>
        <fullName evidence="8">RND family efflux transporter MFP subunit</fullName>
    </submittedName>
</protein>
<evidence type="ECO:0000313" key="9">
    <source>
        <dbReference type="Proteomes" id="UP000518288"/>
    </source>
</evidence>
<feature type="signal peptide" evidence="3">
    <location>
        <begin position="1"/>
        <end position="32"/>
    </location>
</feature>
<dbReference type="Pfam" id="PF25954">
    <property type="entry name" value="Beta-barrel_RND_2"/>
    <property type="match status" value="1"/>
</dbReference>
<reference evidence="8 9" key="1">
    <citation type="submission" date="2020-07" db="EMBL/GenBank/DDBJ databases">
        <title>Genomic Encyclopedia of Archaeal and Bacterial Type Strains, Phase II (KMG-II): from individual species to whole genera.</title>
        <authorList>
            <person name="Goeker M."/>
        </authorList>
    </citation>
    <scope>NUCLEOTIDE SEQUENCE [LARGE SCALE GENOMIC DNA]</scope>
    <source>
        <strain evidence="8 9">DSM 21226</strain>
    </source>
</reference>
<comment type="similarity">
    <text evidence="1">Belongs to the membrane fusion protein (MFP) (TC 8.A.1) family.</text>
</comment>
<evidence type="ECO:0000259" key="7">
    <source>
        <dbReference type="Pfam" id="PF25975"/>
    </source>
</evidence>
<dbReference type="Gene3D" id="2.40.420.20">
    <property type="match status" value="1"/>
</dbReference>
<evidence type="ECO:0000256" key="2">
    <source>
        <dbReference type="SAM" id="Coils"/>
    </source>
</evidence>
<dbReference type="RefSeq" id="WP_179633957.1">
    <property type="nucleotide sequence ID" value="NZ_JACCFH010000001.1"/>
</dbReference>